<dbReference type="EMBL" id="FNHF01000002">
    <property type="protein sequence ID" value="SDM27982.1"/>
    <property type="molecule type" value="Genomic_DNA"/>
</dbReference>
<dbReference type="GO" id="GO:0043565">
    <property type="term" value="F:sequence-specific DNA binding"/>
    <property type="evidence" value="ECO:0007669"/>
    <property type="project" value="InterPro"/>
</dbReference>
<dbReference type="PROSITE" id="PS50956">
    <property type="entry name" value="HTH_ASNC_2"/>
    <property type="match status" value="1"/>
</dbReference>
<dbReference type="SUPFAM" id="SSF54909">
    <property type="entry name" value="Dimeric alpha+beta barrel"/>
    <property type="match status" value="1"/>
</dbReference>
<evidence type="ECO:0000256" key="3">
    <source>
        <dbReference type="ARBA" id="ARBA00023163"/>
    </source>
</evidence>
<dbReference type="InterPro" id="IPR011008">
    <property type="entry name" value="Dimeric_a/b-barrel"/>
</dbReference>
<dbReference type="STRING" id="482461.SAMN05216244_2191"/>
<evidence type="ECO:0000313" key="6">
    <source>
        <dbReference type="Proteomes" id="UP000182347"/>
    </source>
</evidence>
<dbReference type="InterPro" id="IPR019887">
    <property type="entry name" value="Tscrpt_reg_AsnC/Lrp_C"/>
</dbReference>
<keyword evidence="2" id="KW-0238">DNA-binding</keyword>
<reference evidence="6" key="1">
    <citation type="submission" date="2016-10" db="EMBL/GenBank/DDBJ databases">
        <authorList>
            <person name="Varghese N."/>
            <person name="Submissions S."/>
        </authorList>
    </citation>
    <scope>NUCLEOTIDE SEQUENCE [LARGE SCALE GENOMIC DNA]</scope>
    <source>
        <strain evidence="6">CGMCC 1.6199</strain>
    </source>
</reference>
<dbReference type="Gene3D" id="3.30.70.920">
    <property type="match status" value="1"/>
</dbReference>
<evidence type="ECO:0000256" key="2">
    <source>
        <dbReference type="ARBA" id="ARBA00023125"/>
    </source>
</evidence>
<dbReference type="Proteomes" id="UP000182347">
    <property type="component" value="Unassembled WGS sequence"/>
</dbReference>
<proteinExistence type="predicted"/>
<evidence type="ECO:0000256" key="1">
    <source>
        <dbReference type="ARBA" id="ARBA00023015"/>
    </source>
</evidence>
<dbReference type="InterPro" id="IPR036388">
    <property type="entry name" value="WH-like_DNA-bd_sf"/>
</dbReference>
<dbReference type="InterPro" id="IPR036390">
    <property type="entry name" value="WH_DNA-bd_sf"/>
</dbReference>
<organism evidence="5 6">
    <name type="scientific">Sediminibacillus halophilus</name>
    <dbReference type="NCBI Taxonomy" id="482461"/>
    <lineage>
        <taxon>Bacteria</taxon>
        <taxon>Bacillati</taxon>
        <taxon>Bacillota</taxon>
        <taxon>Bacilli</taxon>
        <taxon>Bacillales</taxon>
        <taxon>Bacillaceae</taxon>
        <taxon>Sediminibacillus</taxon>
    </lineage>
</organism>
<dbReference type="PANTHER" id="PTHR30154">
    <property type="entry name" value="LEUCINE-RESPONSIVE REGULATORY PROTEIN"/>
    <property type="match status" value="1"/>
</dbReference>
<dbReference type="SMART" id="SM00344">
    <property type="entry name" value="HTH_ASNC"/>
    <property type="match status" value="1"/>
</dbReference>
<dbReference type="GO" id="GO:0043200">
    <property type="term" value="P:response to amino acid"/>
    <property type="evidence" value="ECO:0007669"/>
    <property type="project" value="TreeGrafter"/>
</dbReference>
<dbReference type="Pfam" id="PF01037">
    <property type="entry name" value="AsnC_trans_reg"/>
    <property type="match status" value="1"/>
</dbReference>
<dbReference type="Pfam" id="PF13404">
    <property type="entry name" value="HTH_AsnC-type"/>
    <property type="match status" value="1"/>
</dbReference>
<name>A0A1G9RXS5_9BACI</name>
<keyword evidence="6" id="KW-1185">Reference proteome</keyword>
<gene>
    <name evidence="5" type="ORF">SAMN05216244_2191</name>
</gene>
<dbReference type="SUPFAM" id="SSF46785">
    <property type="entry name" value="Winged helix' DNA-binding domain"/>
    <property type="match status" value="1"/>
</dbReference>
<keyword evidence="3" id="KW-0804">Transcription</keyword>
<dbReference type="PRINTS" id="PR00033">
    <property type="entry name" value="HTHASNC"/>
</dbReference>
<protein>
    <submittedName>
        <fullName evidence="5">Lrp/AsnC family transcriptional regulator, regulator for asnA, asnC and gidA</fullName>
    </submittedName>
</protein>
<accession>A0A1G9RXS5</accession>
<keyword evidence="1" id="KW-0805">Transcription regulation</keyword>
<dbReference type="Gene3D" id="1.10.10.10">
    <property type="entry name" value="Winged helix-like DNA-binding domain superfamily/Winged helix DNA-binding domain"/>
    <property type="match status" value="1"/>
</dbReference>
<dbReference type="GO" id="GO:0005829">
    <property type="term" value="C:cytosol"/>
    <property type="evidence" value="ECO:0007669"/>
    <property type="project" value="TreeGrafter"/>
</dbReference>
<evidence type="ECO:0000313" key="5">
    <source>
        <dbReference type="EMBL" id="SDM27982.1"/>
    </source>
</evidence>
<dbReference type="InterPro" id="IPR019888">
    <property type="entry name" value="Tscrpt_reg_AsnC-like"/>
</dbReference>
<sequence>MAFIQFLVTILNQKYNIVNNHNFQIWYHKRVVIQENRTKVGDLVEYQIDELDRGIIRLLSKDGRIPFSEIANKLNVTEKTVRLRYKNLVQNDIIEVVGVVNPIALGLKAGAIIQIKTAQGRCEQVMEELKTMKEVRFITMTSGPYPLLIQINVQSQEDIRESILQLDKIEGIVEINTIIQLENYKNTFEYI</sequence>
<dbReference type="InterPro" id="IPR000485">
    <property type="entry name" value="AsnC-type_HTH_dom"/>
</dbReference>
<dbReference type="PANTHER" id="PTHR30154:SF34">
    <property type="entry name" value="TRANSCRIPTIONAL REGULATOR AZLB"/>
    <property type="match status" value="1"/>
</dbReference>
<evidence type="ECO:0000259" key="4">
    <source>
        <dbReference type="PROSITE" id="PS50956"/>
    </source>
</evidence>
<feature type="domain" description="HTH asnC-type" evidence="4">
    <location>
        <begin position="48"/>
        <end position="108"/>
    </location>
</feature>
<dbReference type="AlphaFoldDB" id="A0A1G9RXS5"/>